<name>A0A1Y2GJP6_9FUNG</name>
<dbReference type="STRING" id="64571.A0A1Y2GJP6"/>
<dbReference type="PANTHER" id="PTHR43798">
    <property type="entry name" value="MONOACYLGLYCEROL LIPASE"/>
    <property type="match status" value="1"/>
</dbReference>
<dbReference type="SUPFAM" id="SSF53474">
    <property type="entry name" value="alpha/beta-Hydrolases"/>
    <property type="match status" value="1"/>
</dbReference>
<dbReference type="EMBL" id="MCFF01000024">
    <property type="protein sequence ID" value="ORZ12897.1"/>
    <property type="molecule type" value="Genomic_DNA"/>
</dbReference>
<dbReference type="RefSeq" id="XP_021880246.1">
    <property type="nucleotide sequence ID" value="XM_022026615.1"/>
</dbReference>
<reference evidence="4 5" key="1">
    <citation type="submission" date="2016-07" db="EMBL/GenBank/DDBJ databases">
        <title>Pervasive Adenine N6-methylation of Active Genes in Fungi.</title>
        <authorList>
            <consortium name="DOE Joint Genome Institute"/>
            <person name="Mondo S.J."/>
            <person name="Dannebaum R.O."/>
            <person name="Kuo R.C."/>
            <person name="Labutti K."/>
            <person name="Haridas S."/>
            <person name="Kuo A."/>
            <person name="Salamov A."/>
            <person name="Ahrendt S.R."/>
            <person name="Lipzen A."/>
            <person name="Sullivan W."/>
            <person name="Andreopoulos W.B."/>
            <person name="Clum A."/>
            <person name="Lindquist E."/>
            <person name="Daum C."/>
            <person name="Ramamoorthy G.K."/>
            <person name="Gryganskyi A."/>
            <person name="Culley D."/>
            <person name="Magnuson J.K."/>
            <person name="James T.Y."/>
            <person name="O'Malley M.A."/>
            <person name="Stajich J.E."/>
            <person name="Spatafora J.W."/>
            <person name="Visel A."/>
            <person name="Grigoriev I.V."/>
        </authorList>
    </citation>
    <scope>NUCLEOTIDE SEQUENCE [LARGE SCALE GENOMIC DNA]</scope>
    <source>
        <strain evidence="4 5">NRRL 3116</strain>
    </source>
</reference>
<dbReference type="OrthoDB" id="408373at2759"/>
<evidence type="ECO:0000313" key="4">
    <source>
        <dbReference type="EMBL" id="ORZ12897.1"/>
    </source>
</evidence>
<dbReference type="Gene3D" id="3.40.50.1820">
    <property type="entry name" value="alpha/beta hydrolase"/>
    <property type="match status" value="1"/>
</dbReference>
<feature type="domain" description="AB hydrolase-1" evidence="3">
    <location>
        <begin position="53"/>
        <end position="158"/>
    </location>
</feature>
<keyword evidence="5" id="KW-1185">Reference proteome</keyword>
<comment type="caution">
    <text evidence="4">The sequence shown here is derived from an EMBL/GenBank/DDBJ whole genome shotgun (WGS) entry which is preliminary data.</text>
</comment>
<dbReference type="PANTHER" id="PTHR43798:SF14">
    <property type="entry name" value="SERINE HYDROLASE-LIKE PROTEIN DDB_G0286239"/>
    <property type="match status" value="1"/>
</dbReference>
<dbReference type="GO" id="GO:0016020">
    <property type="term" value="C:membrane"/>
    <property type="evidence" value="ECO:0007669"/>
    <property type="project" value="TreeGrafter"/>
</dbReference>
<keyword evidence="2 4" id="KW-0378">Hydrolase</keyword>
<sequence length="332" mass="37069">MSATNVLPSLFQVKIGDYDTLEKSFELRNGINLRAKHWKTESRDAKARDCRRFLALHGFLDNASSFDLLAPLLLKQLGPEPVEIVALDLAGHGLSSHRTTEDYALWRYVEDADQVVEQLGWQRHGIIGHSMGGAISTIYAGLYESRLTLCILLDNFGPLTRDVEDQPQHLLEHIQEKKALATKRLPFHPTIESACRARSQGTYGIQPEFARNLMPRGLRPIERTLDDGTVAQGWTWTTDRFLTIRSPQSLSEAYVKAFMSRICCPVLAVLAEGGLLPLTKVSDEREGWITKGKVTIKGVPGNHSVHMEDASMVAESISSWVLEQNVGEIARL</sequence>
<organism evidence="4 5">
    <name type="scientific">Lobosporangium transversale</name>
    <dbReference type="NCBI Taxonomy" id="64571"/>
    <lineage>
        <taxon>Eukaryota</taxon>
        <taxon>Fungi</taxon>
        <taxon>Fungi incertae sedis</taxon>
        <taxon>Mucoromycota</taxon>
        <taxon>Mortierellomycotina</taxon>
        <taxon>Mortierellomycetes</taxon>
        <taxon>Mortierellales</taxon>
        <taxon>Mortierellaceae</taxon>
        <taxon>Lobosporangium</taxon>
    </lineage>
</organism>
<dbReference type="GO" id="GO:0016787">
    <property type="term" value="F:hydrolase activity"/>
    <property type="evidence" value="ECO:0007669"/>
    <property type="project" value="UniProtKB-KW"/>
</dbReference>
<evidence type="ECO:0000256" key="1">
    <source>
        <dbReference type="ARBA" id="ARBA00008645"/>
    </source>
</evidence>
<dbReference type="Proteomes" id="UP000193648">
    <property type="component" value="Unassembled WGS sequence"/>
</dbReference>
<evidence type="ECO:0000256" key="2">
    <source>
        <dbReference type="ARBA" id="ARBA00022801"/>
    </source>
</evidence>
<dbReference type="InterPro" id="IPR050266">
    <property type="entry name" value="AB_hydrolase_sf"/>
</dbReference>
<accession>A0A1Y2GJP6</accession>
<dbReference type="GeneID" id="33568458"/>
<gene>
    <name evidence="4" type="ORF">BCR41DRAFT_371595</name>
</gene>
<comment type="similarity">
    <text evidence="1">Belongs to the AB hydrolase superfamily.</text>
</comment>
<dbReference type="InParanoid" id="A0A1Y2GJP6"/>
<dbReference type="Pfam" id="PF00561">
    <property type="entry name" value="Abhydrolase_1"/>
    <property type="match status" value="1"/>
</dbReference>
<proteinExistence type="inferred from homology"/>
<dbReference type="InterPro" id="IPR029058">
    <property type="entry name" value="AB_hydrolase_fold"/>
</dbReference>
<dbReference type="InterPro" id="IPR000073">
    <property type="entry name" value="AB_hydrolase_1"/>
</dbReference>
<protein>
    <submittedName>
        <fullName evidence="4">Alpha/Beta hydrolase protein</fullName>
    </submittedName>
</protein>
<evidence type="ECO:0000259" key="3">
    <source>
        <dbReference type="Pfam" id="PF00561"/>
    </source>
</evidence>
<dbReference type="AlphaFoldDB" id="A0A1Y2GJP6"/>
<evidence type="ECO:0000313" key="5">
    <source>
        <dbReference type="Proteomes" id="UP000193648"/>
    </source>
</evidence>